<organism evidence="3 4">
    <name type="scientific">Alkalihalobacterium chitinilyticum</name>
    <dbReference type="NCBI Taxonomy" id="2980103"/>
    <lineage>
        <taxon>Bacteria</taxon>
        <taxon>Bacillati</taxon>
        <taxon>Bacillota</taxon>
        <taxon>Bacilli</taxon>
        <taxon>Bacillales</taxon>
        <taxon>Bacillaceae</taxon>
        <taxon>Alkalihalobacterium</taxon>
    </lineage>
</organism>
<evidence type="ECO:0000256" key="1">
    <source>
        <dbReference type="SAM" id="Phobius"/>
    </source>
</evidence>
<dbReference type="Proteomes" id="UP001148125">
    <property type="component" value="Unassembled WGS sequence"/>
</dbReference>
<reference evidence="3" key="1">
    <citation type="submission" date="2024-05" db="EMBL/GenBank/DDBJ databases">
        <title>Alkalihalobacillus sp. strain MEB203 novel alkaliphilic bacterium from Lonar Lake, India.</title>
        <authorList>
            <person name="Joshi A."/>
            <person name="Thite S."/>
            <person name="Mengade P."/>
        </authorList>
    </citation>
    <scope>NUCLEOTIDE SEQUENCE</scope>
    <source>
        <strain evidence="3">MEB 203</strain>
    </source>
</reference>
<dbReference type="Gene3D" id="3.40.250.10">
    <property type="entry name" value="Rhodanese-like domain"/>
    <property type="match status" value="1"/>
</dbReference>
<name>A0ABT5VGJ2_9BACI</name>
<dbReference type="SUPFAM" id="SSF52821">
    <property type="entry name" value="Rhodanese/Cell cycle control phosphatase"/>
    <property type="match status" value="1"/>
</dbReference>
<dbReference type="InterPro" id="IPR050229">
    <property type="entry name" value="GlpE_sulfurtransferase"/>
</dbReference>
<dbReference type="EMBL" id="JAOTPO010000005">
    <property type="protein sequence ID" value="MDE5413563.1"/>
    <property type="molecule type" value="Genomic_DNA"/>
</dbReference>
<proteinExistence type="predicted"/>
<dbReference type="Pfam" id="PF00581">
    <property type="entry name" value="Rhodanese"/>
    <property type="match status" value="1"/>
</dbReference>
<comment type="caution">
    <text evidence="3">The sequence shown here is derived from an EMBL/GenBank/DDBJ whole genome shotgun (WGS) entry which is preliminary data.</text>
</comment>
<evidence type="ECO:0000259" key="2">
    <source>
        <dbReference type="PROSITE" id="PS50206"/>
    </source>
</evidence>
<accession>A0ABT5VGJ2</accession>
<feature type="domain" description="Rhodanese" evidence="2">
    <location>
        <begin position="44"/>
        <end position="129"/>
    </location>
</feature>
<dbReference type="PANTHER" id="PTHR43031:SF17">
    <property type="entry name" value="SULFURTRANSFERASE YTWF-RELATED"/>
    <property type="match status" value="1"/>
</dbReference>
<gene>
    <name evidence="3" type="ORF">N7Z68_09200</name>
</gene>
<evidence type="ECO:0000313" key="4">
    <source>
        <dbReference type="Proteomes" id="UP001148125"/>
    </source>
</evidence>
<dbReference type="PANTHER" id="PTHR43031">
    <property type="entry name" value="FAD-DEPENDENT OXIDOREDUCTASE"/>
    <property type="match status" value="1"/>
</dbReference>
<keyword evidence="4" id="KW-1185">Reference proteome</keyword>
<protein>
    <submittedName>
        <fullName evidence="3">Rhodanese-like domain-containing protein</fullName>
    </submittedName>
</protein>
<feature type="transmembrane region" description="Helical" evidence="1">
    <location>
        <begin position="7"/>
        <end position="24"/>
    </location>
</feature>
<dbReference type="PROSITE" id="PS50206">
    <property type="entry name" value="RHODANESE_3"/>
    <property type="match status" value="1"/>
</dbReference>
<keyword evidence="1" id="KW-0472">Membrane</keyword>
<keyword evidence="1" id="KW-0812">Transmembrane</keyword>
<dbReference type="CDD" id="cd00158">
    <property type="entry name" value="RHOD"/>
    <property type="match status" value="1"/>
</dbReference>
<sequence length="130" mass="14568">MKQKTMLAVLTLVIGVGVIFMFFGTSNNQIGEITTTELKTKMKTDHDAVFIDVREIDEYEEAHVEGMTNIPLSRLASEYTQLPQDQEIVIFCRSGNRSMQAANFLFEQGYSTVTNVRGGILSWDGPLVTK</sequence>
<dbReference type="InterPro" id="IPR036873">
    <property type="entry name" value="Rhodanese-like_dom_sf"/>
</dbReference>
<keyword evidence="1" id="KW-1133">Transmembrane helix</keyword>
<dbReference type="InterPro" id="IPR001763">
    <property type="entry name" value="Rhodanese-like_dom"/>
</dbReference>
<dbReference type="RefSeq" id="WP_275118184.1">
    <property type="nucleotide sequence ID" value="NZ_JAOTPO010000005.1"/>
</dbReference>
<evidence type="ECO:0000313" key="3">
    <source>
        <dbReference type="EMBL" id="MDE5413563.1"/>
    </source>
</evidence>
<dbReference type="SMART" id="SM00450">
    <property type="entry name" value="RHOD"/>
    <property type="match status" value="1"/>
</dbReference>